<gene>
    <name evidence="2" type="ORF">TUM4630_25060</name>
</gene>
<name>A0ABQ4PKR4_9GAMM</name>
<dbReference type="Pfam" id="PF09839">
    <property type="entry name" value="DUF2066"/>
    <property type="match status" value="1"/>
</dbReference>
<proteinExistence type="predicted"/>
<accession>A0ABQ4PKR4</accession>
<keyword evidence="1" id="KW-0732">Signal</keyword>
<evidence type="ECO:0008006" key="4">
    <source>
        <dbReference type="Google" id="ProtNLM"/>
    </source>
</evidence>
<sequence length="366" mass="40280">MFKRLTYGLFTTIILMVAHMAVAAEVTELDMSIVKVADRTTKTKNNALAQALHNVILKNTGNKSALSAPSIVAALNNPTALIRQFGYQETDGQQYLRATFDHQKIIQLLRDAQLPVWGSQRPLTLIWLSLQQDGQRAILNDSSTSENRAYIDELAQARGLPVLLPMMDLDDAMNVSISDVRGLFVDAIANASARYNTDYFIMSSIEPTADNQFHYSMVLYPSTQSGVLFNPLVQDAGVVADIDSALNQIFLTISEYYVSQYAVADSGAALSTQLTFIDITERKQLVDIENYLTQLSAVKQVSLTRLQGGAAQFTLALFGTKEDLIRLLSLESRIKPQSVLTPMPVGGADPLAPSQSETINYIWLGH</sequence>
<evidence type="ECO:0000313" key="2">
    <source>
        <dbReference type="EMBL" id="GIU48531.1"/>
    </source>
</evidence>
<dbReference type="InterPro" id="IPR018642">
    <property type="entry name" value="DUF2066"/>
</dbReference>
<comment type="caution">
    <text evidence="2">The sequence shown here is derived from an EMBL/GenBank/DDBJ whole genome shotgun (WGS) entry which is preliminary data.</text>
</comment>
<evidence type="ECO:0000313" key="3">
    <source>
        <dbReference type="Proteomes" id="UP000761574"/>
    </source>
</evidence>
<feature type="chain" id="PRO_5045947492" description="DUF2066 domain-containing protein" evidence="1">
    <location>
        <begin position="24"/>
        <end position="366"/>
    </location>
</feature>
<protein>
    <recommendedName>
        <fullName evidence="4">DUF2066 domain-containing protein</fullName>
    </recommendedName>
</protein>
<feature type="signal peptide" evidence="1">
    <location>
        <begin position="1"/>
        <end position="23"/>
    </location>
</feature>
<dbReference type="RefSeq" id="WP_119978017.1">
    <property type="nucleotide sequence ID" value="NZ_BPFB01000030.1"/>
</dbReference>
<dbReference type="Proteomes" id="UP000761574">
    <property type="component" value="Unassembled WGS sequence"/>
</dbReference>
<keyword evidence="3" id="KW-1185">Reference proteome</keyword>
<dbReference type="EMBL" id="BPFB01000030">
    <property type="protein sequence ID" value="GIU48531.1"/>
    <property type="molecule type" value="Genomic_DNA"/>
</dbReference>
<evidence type="ECO:0000256" key="1">
    <source>
        <dbReference type="SAM" id="SignalP"/>
    </source>
</evidence>
<reference evidence="2 3" key="1">
    <citation type="submission" date="2021-05" db="EMBL/GenBank/DDBJ databases">
        <title>Molecular characterization for Shewanella algae harboring chromosomal blaOXA-55-like strains isolated from clinical and environment sample.</title>
        <authorList>
            <person name="Ohama Y."/>
            <person name="Aoki K."/>
            <person name="Harada S."/>
            <person name="Moriya K."/>
            <person name="Ishii Y."/>
            <person name="Tateda K."/>
        </authorList>
    </citation>
    <scope>NUCLEOTIDE SEQUENCE [LARGE SCALE GENOMIC DNA]</scope>
    <source>
        <strain evidence="2 3">LMG 23746</strain>
    </source>
</reference>
<organism evidence="2 3">
    <name type="scientific">Shewanella algidipiscicola</name>
    <dbReference type="NCBI Taxonomy" id="614070"/>
    <lineage>
        <taxon>Bacteria</taxon>
        <taxon>Pseudomonadati</taxon>
        <taxon>Pseudomonadota</taxon>
        <taxon>Gammaproteobacteria</taxon>
        <taxon>Alteromonadales</taxon>
        <taxon>Shewanellaceae</taxon>
        <taxon>Shewanella</taxon>
    </lineage>
</organism>